<evidence type="ECO:0000313" key="2">
    <source>
        <dbReference type="Proteomes" id="UP001501570"/>
    </source>
</evidence>
<reference evidence="2" key="1">
    <citation type="journal article" date="2019" name="Int. J. Syst. Evol. Microbiol.">
        <title>The Global Catalogue of Microorganisms (GCM) 10K type strain sequencing project: providing services to taxonomists for standard genome sequencing and annotation.</title>
        <authorList>
            <consortium name="The Broad Institute Genomics Platform"/>
            <consortium name="The Broad Institute Genome Sequencing Center for Infectious Disease"/>
            <person name="Wu L."/>
            <person name="Ma J."/>
        </authorList>
    </citation>
    <scope>NUCLEOTIDE SEQUENCE [LARGE SCALE GENOMIC DNA]</scope>
    <source>
        <strain evidence="2">JCM 18304</strain>
    </source>
</reference>
<keyword evidence="2" id="KW-1185">Reference proteome</keyword>
<comment type="caution">
    <text evidence="1">The sequence shown here is derived from an EMBL/GenBank/DDBJ whole genome shotgun (WGS) entry which is preliminary data.</text>
</comment>
<accession>A0ABP9RPE0</accession>
<organism evidence="1 2">
    <name type="scientific">Rugosimonospora acidiphila</name>
    <dbReference type="NCBI Taxonomy" id="556531"/>
    <lineage>
        <taxon>Bacteria</taxon>
        <taxon>Bacillati</taxon>
        <taxon>Actinomycetota</taxon>
        <taxon>Actinomycetes</taxon>
        <taxon>Micromonosporales</taxon>
        <taxon>Micromonosporaceae</taxon>
        <taxon>Rugosimonospora</taxon>
    </lineage>
</organism>
<proteinExistence type="predicted"/>
<evidence type="ECO:0008006" key="3">
    <source>
        <dbReference type="Google" id="ProtNLM"/>
    </source>
</evidence>
<dbReference type="EMBL" id="BAABJQ010000005">
    <property type="protein sequence ID" value="GAA5183378.1"/>
    <property type="molecule type" value="Genomic_DNA"/>
</dbReference>
<protein>
    <recommendedName>
        <fullName evidence="3">Hemerythrin HHE cation binding domain-containing protein</fullName>
    </recommendedName>
</protein>
<dbReference type="Proteomes" id="UP001501570">
    <property type="component" value="Unassembled WGS sequence"/>
</dbReference>
<gene>
    <name evidence="1" type="ORF">GCM10023322_22490</name>
</gene>
<dbReference type="RefSeq" id="WP_345628662.1">
    <property type="nucleotide sequence ID" value="NZ_BAABJQ010000005.1"/>
</dbReference>
<sequence>MGSSYSAATTSPFDLADQQRVRLLAGIERLEHALSRPVAERDWRHLVADGLTELGSAFADHVSTTEGTDGLYAQLLDPAPRLARGVYVLTREHAPLTRAIDAVRQRVPGTDPDDLRIRAGDVLRELSRHRQRGADLVYEAYQTDIGGET</sequence>
<evidence type="ECO:0000313" key="1">
    <source>
        <dbReference type="EMBL" id="GAA5183378.1"/>
    </source>
</evidence>
<name>A0ABP9RPE0_9ACTN</name>